<evidence type="ECO:0000256" key="4">
    <source>
        <dbReference type="ARBA" id="ARBA00023172"/>
    </source>
</evidence>
<keyword evidence="2" id="KW-0815">Transposition</keyword>
<dbReference type="GO" id="GO:0006310">
    <property type="term" value="P:DNA recombination"/>
    <property type="evidence" value="ECO:0007669"/>
    <property type="project" value="UniProtKB-KW"/>
</dbReference>
<sequence>MPRPSPFKHHRFPRDIILCAVRWYLRFPLSYQDVVDLLAEQGITVDRSTVYRWVQKFGPELTKRTEKHLRRASVDWHVDETYIRVGGKWRYLWRAVDANGQMVDFRLTARRDAKAARSFLNKAIERVRLHRPVTICTDKAHTYRRVIREINHRYDPHFDGIRHIDRKWRNNLIESDHAAIKRLFGYRQSFRSLRTAKATLSGIETIRTVKRGHIQHKEPGVRGEIKFIRELFEAAA</sequence>
<dbReference type="PANTHER" id="PTHR35528:SF3">
    <property type="entry name" value="BLL1675 PROTEIN"/>
    <property type="match status" value="1"/>
</dbReference>
<dbReference type="PATRIC" id="fig|1641875.4.peg.2108"/>
<comment type="function">
    <text evidence="1">Involved in the transposition of the insertion sequence.</text>
</comment>
<dbReference type="InterPro" id="IPR012337">
    <property type="entry name" value="RNaseH-like_sf"/>
</dbReference>
<accession>A0A0T5NQ67</accession>
<evidence type="ECO:0000313" key="6">
    <source>
        <dbReference type="EMBL" id="KRS11131.1"/>
    </source>
</evidence>
<protein>
    <submittedName>
        <fullName evidence="6">Transposase</fullName>
    </submittedName>
</protein>
<dbReference type="Pfam" id="PF13610">
    <property type="entry name" value="DDE_Tnp_IS240"/>
    <property type="match status" value="1"/>
</dbReference>
<evidence type="ECO:0000259" key="5">
    <source>
        <dbReference type="Pfam" id="PF13610"/>
    </source>
</evidence>
<comment type="caution">
    <text evidence="6">The sequence shown here is derived from an EMBL/GenBank/DDBJ whole genome shotgun (WGS) entry which is preliminary data.</text>
</comment>
<dbReference type="OrthoDB" id="4315389at2"/>
<dbReference type="GO" id="GO:0032196">
    <property type="term" value="P:transposition"/>
    <property type="evidence" value="ECO:0007669"/>
    <property type="project" value="UniProtKB-KW"/>
</dbReference>
<dbReference type="EMBL" id="LAXJ01000023">
    <property type="protein sequence ID" value="KRS11131.1"/>
    <property type="molecule type" value="Genomic_DNA"/>
</dbReference>
<organism evidence="6 7">
    <name type="scientific">Roseovarius atlanticus</name>
    <dbReference type="NCBI Taxonomy" id="1641875"/>
    <lineage>
        <taxon>Bacteria</taxon>
        <taxon>Pseudomonadati</taxon>
        <taxon>Pseudomonadota</taxon>
        <taxon>Alphaproteobacteria</taxon>
        <taxon>Rhodobacterales</taxon>
        <taxon>Roseobacteraceae</taxon>
        <taxon>Roseovarius</taxon>
    </lineage>
</organism>
<dbReference type="InterPro" id="IPR052183">
    <property type="entry name" value="IS_Transposase"/>
</dbReference>
<dbReference type="SUPFAM" id="SSF53098">
    <property type="entry name" value="Ribonuclease H-like"/>
    <property type="match status" value="1"/>
</dbReference>
<dbReference type="Proteomes" id="UP000051295">
    <property type="component" value="Unassembled WGS sequence"/>
</dbReference>
<evidence type="ECO:0000313" key="7">
    <source>
        <dbReference type="Proteomes" id="UP000051295"/>
    </source>
</evidence>
<evidence type="ECO:0000256" key="3">
    <source>
        <dbReference type="ARBA" id="ARBA00023125"/>
    </source>
</evidence>
<dbReference type="InterPro" id="IPR036397">
    <property type="entry name" value="RNaseH_sf"/>
</dbReference>
<keyword evidence="4" id="KW-0233">DNA recombination</keyword>
<dbReference type="InterPro" id="IPR032874">
    <property type="entry name" value="DDE_dom"/>
</dbReference>
<evidence type="ECO:0000256" key="2">
    <source>
        <dbReference type="ARBA" id="ARBA00022578"/>
    </source>
</evidence>
<proteinExistence type="predicted"/>
<gene>
    <name evidence="6" type="ORF">XM53_17955</name>
</gene>
<evidence type="ECO:0000256" key="1">
    <source>
        <dbReference type="ARBA" id="ARBA00002286"/>
    </source>
</evidence>
<dbReference type="NCBIfam" id="NF033587">
    <property type="entry name" value="transpos_IS6"/>
    <property type="match status" value="1"/>
</dbReference>
<dbReference type="AlphaFoldDB" id="A0A0T5NQ67"/>
<name>A0A0T5NQ67_9RHOB</name>
<dbReference type="RefSeq" id="WP_057795827.1">
    <property type="nucleotide sequence ID" value="NZ_LAXJ01000023.1"/>
</dbReference>
<dbReference type="PANTHER" id="PTHR35528">
    <property type="entry name" value="BLL1675 PROTEIN"/>
    <property type="match status" value="1"/>
</dbReference>
<dbReference type="GO" id="GO:0003677">
    <property type="term" value="F:DNA binding"/>
    <property type="evidence" value="ECO:0007669"/>
    <property type="project" value="UniProtKB-KW"/>
</dbReference>
<dbReference type="InterPro" id="IPR047930">
    <property type="entry name" value="Transpos_IS6"/>
</dbReference>
<reference evidence="6 7" key="1">
    <citation type="submission" date="2015-04" db="EMBL/GenBank/DDBJ databases">
        <title>The draft genome sequence of Roseovarius sp.R12b.</title>
        <authorList>
            <person name="Li G."/>
            <person name="Lai Q."/>
            <person name="Shao Z."/>
            <person name="Yan P."/>
        </authorList>
    </citation>
    <scope>NUCLEOTIDE SEQUENCE [LARGE SCALE GENOMIC DNA]</scope>
    <source>
        <strain evidence="6 7">R12B</strain>
    </source>
</reference>
<feature type="domain" description="DDE" evidence="5">
    <location>
        <begin position="75"/>
        <end position="213"/>
    </location>
</feature>
<keyword evidence="3" id="KW-0238">DNA-binding</keyword>
<dbReference type="STRING" id="1641875.XM53_17955"/>
<keyword evidence="7" id="KW-1185">Reference proteome</keyword>
<dbReference type="Gene3D" id="3.30.420.10">
    <property type="entry name" value="Ribonuclease H-like superfamily/Ribonuclease H"/>
    <property type="match status" value="1"/>
</dbReference>